<dbReference type="Gene3D" id="1.10.10.10">
    <property type="entry name" value="Winged helix-like DNA-binding domain superfamily/Winged helix DNA-binding domain"/>
    <property type="match status" value="1"/>
</dbReference>
<dbReference type="SUPFAM" id="SSF52540">
    <property type="entry name" value="P-loop containing nucleoside triphosphate hydrolases"/>
    <property type="match status" value="1"/>
</dbReference>
<dbReference type="PANTHER" id="PTHR16305:SF35">
    <property type="entry name" value="TRANSCRIPTIONAL ACTIVATOR DOMAIN"/>
    <property type="match status" value="1"/>
</dbReference>
<dbReference type="PROSITE" id="PS00622">
    <property type="entry name" value="HTH_LUXR_1"/>
    <property type="match status" value="1"/>
</dbReference>
<dbReference type="InterPro" id="IPR000792">
    <property type="entry name" value="Tscrpt_reg_LuxR_C"/>
</dbReference>
<dbReference type="PANTHER" id="PTHR16305">
    <property type="entry name" value="TESTICULAR SOLUBLE ADENYLYL CYCLASE"/>
    <property type="match status" value="1"/>
</dbReference>
<dbReference type="SUPFAM" id="SSF46894">
    <property type="entry name" value="C-terminal effector domain of the bipartite response regulators"/>
    <property type="match status" value="1"/>
</dbReference>
<comment type="caution">
    <text evidence="4">The sequence shown here is derived from an EMBL/GenBank/DDBJ whole genome shotgun (WGS) entry which is preliminary data.</text>
</comment>
<dbReference type="InterPro" id="IPR027417">
    <property type="entry name" value="P-loop_NTPase"/>
</dbReference>
<keyword evidence="5" id="KW-1185">Reference proteome</keyword>
<dbReference type="GO" id="GO:0003677">
    <property type="term" value="F:DNA binding"/>
    <property type="evidence" value="ECO:0007669"/>
    <property type="project" value="InterPro"/>
</dbReference>
<protein>
    <submittedName>
        <fullName evidence="4">AAA family ATPase</fullName>
    </submittedName>
</protein>
<dbReference type="InterPro" id="IPR041664">
    <property type="entry name" value="AAA_16"/>
</dbReference>
<dbReference type="InterPro" id="IPR011990">
    <property type="entry name" value="TPR-like_helical_dom_sf"/>
</dbReference>
<accession>A0A9X3MRA5</accession>
<dbReference type="Gene3D" id="1.25.40.10">
    <property type="entry name" value="Tetratricopeptide repeat domain"/>
    <property type="match status" value="1"/>
</dbReference>
<dbReference type="SMART" id="SM00421">
    <property type="entry name" value="HTH_LUXR"/>
    <property type="match status" value="1"/>
</dbReference>
<keyword evidence="1" id="KW-0547">Nucleotide-binding</keyword>
<feature type="domain" description="HTH luxR-type" evidence="3">
    <location>
        <begin position="888"/>
        <end position="951"/>
    </location>
</feature>
<gene>
    <name evidence="4" type="ORF">OM076_12590</name>
</gene>
<dbReference type="InterPro" id="IPR036388">
    <property type="entry name" value="WH-like_DNA-bd_sf"/>
</dbReference>
<name>A0A9X3MRA5_9ACTN</name>
<evidence type="ECO:0000313" key="4">
    <source>
        <dbReference type="EMBL" id="MDA0161109.1"/>
    </source>
</evidence>
<reference evidence="4" key="1">
    <citation type="submission" date="2022-10" db="EMBL/GenBank/DDBJ databases">
        <title>The WGS of Solirubrobacter ginsenosidimutans DSM 21036.</title>
        <authorList>
            <person name="Jiang Z."/>
        </authorList>
    </citation>
    <scope>NUCLEOTIDE SEQUENCE</scope>
    <source>
        <strain evidence="4">DSM 21036</strain>
    </source>
</reference>
<sequence length="951" mass="100341">MGRRASSPAAGYRTAGASSATDVLLEREVEAARLAAAVEGAAAGRGAVVVIEGAAGLGKTRLLRHAAELASSSARVLTASGSELEHEFGFGVVRQLFERAAAEAGLEGAAALAAPALGHASDASGDRFASLHGLYWLVANLSSSQPLLLTVDDAQWADGPSLRFLAYLARRVGELPVTLLLASRPPLPDEDRSILEAIAAEAQLLAPAPLSESAIATLAGPTADPAFVTAVHHATAGNALLVEELLAEARETHLAYDMHTTRIPGSDPGIRDAYDMHTSRTPGSDPGVRLGYELDASVERIGRRVARRLAGLGEAAAPLAGAVAVLGDGVEVEVAARLAGVAVEDARVAAAELVAADLFEDARTLRFRHPLIRTAVAERLPAVELGQAHADAARLLAALGKPPGAVAAHLLAAPPTADGWAHETLRAAAHEACGQGTPELAAIYLRRVLQTPVVGRAGADEHVALLVELGRAEHAAGSAEGPGRLRAAWELSGDGQVAFELVSMLAEQTRWAEGAAVGREALRRTHDRELDLRLQTAVADCVRMDPSTGGDEPERLIALAKTLNGDTPAERRVLATAALITPVDTAAEHARAALLVHRAAADGSRVSVTGVVSNLIRAGRLDDAERIAEEVLASARAAGLIQRHALMLSMRGWISLERGNLVAAREDLEAALELGPQLELPATVVASAAAMLALVVAEQGELERADDLLTAHGLQDDLPEHQVMNLLLHFRSRIRGLQGRPDDALSDAQGVGRRYERLGIRRAVPPWRSTVAILTDDEALAREERELAERWGTPLAKAQAHRGLGLITHDTHHLQRAAELLEKSPHRLELARARVDLGAAQRRAGQRAQAREPLRQGMDAAHACGARPLADRARTELLATGARPRRLALQGTDALTPSEQRVANLAATGLTNRQIAQELFVTAATVDTHLRHVFQKLDIKSRGQLTGAISR</sequence>
<dbReference type="CDD" id="cd06170">
    <property type="entry name" value="LuxR_C_like"/>
    <property type="match status" value="1"/>
</dbReference>
<evidence type="ECO:0000256" key="2">
    <source>
        <dbReference type="ARBA" id="ARBA00022840"/>
    </source>
</evidence>
<keyword evidence="2" id="KW-0067">ATP-binding</keyword>
<evidence type="ECO:0000256" key="1">
    <source>
        <dbReference type="ARBA" id="ARBA00022741"/>
    </source>
</evidence>
<dbReference type="GO" id="GO:0004016">
    <property type="term" value="F:adenylate cyclase activity"/>
    <property type="evidence" value="ECO:0007669"/>
    <property type="project" value="TreeGrafter"/>
</dbReference>
<dbReference type="GO" id="GO:0005524">
    <property type="term" value="F:ATP binding"/>
    <property type="evidence" value="ECO:0007669"/>
    <property type="project" value="UniProtKB-KW"/>
</dbReference>
<dbReference type="SUPFAM" id="SSF48452">
    <property type="entry name" value="TPR-like"/>
    <property type="match status" value="1"/>
</dbReference>
<dbReference type="AlphaFoldDB" id="A0A9X3MRA5"/>
<dbReference type="Proteomes" id="UP001149140">
    <property type="component" value="Unassembled WGS sequence"/>
</dbReference>
<dbReference type="PROSITE" id="PS50043">
    <property type="entry name" value="HTH_LUXR_2"/>
    <property type="match status" value="1"/>
</dbReference>
<dbReference type="GO" id="GO:0006355">
    <property type="term" value="P:regulation of DNA-templated transcription"/>
    <property type="evidence" value="ECO:0007669"/>
    <property type="project" value="InterPro"/>
</dbReference>
<evidence type="ECO:0000259" key="3">
    <source>
        <dbReference type="PROSITE" id="PS50043"/>
    </source>
</evidence>
<organism evidence="4 5">
    <name type="scientific">Solirubrobacter ginsenosidimutans</name>
    <dbReference type="NCBI Taxonomy" id="490573"/>
    <lineage>
        <taxon>Bacteria</taxon>
        <taxon>Bacillati</taxon>
        <taxon>Actinomycetota</taxon>
        <taxon>Thermoleophilia</taxon>
        <taxon>Solirubrobacterales</taxon>
        <taxon>Solirubrobacteraceae</taxon>
        <taxon>Solirubrobacter</taxon>
    </lineage>
</organism>
<dbReference type="Pfam" id="PF00196">
    <property type="entry name" value="GerE"/>
    <property type="match status" value="1"/>
</dbReference>
<dbReference type="GO" id="GO:0005737">
    <property type="term" value="C:cytoplasm"/>
    <property type="evidence" value="ECO:0007669"/>
    <property type="project" value="TreeGrafter"/>
</dbReference>
<dbReference type="PRINTS" id="PR00038">
    <property type="entry name" value="HTHLUXR"/>
</dbReference>
<dbReference type="Pfam" id="PF13191">
    <property type="entry name" value="AAA_16"/>
    <property type="match status" value="1"/>
</dbReference>
<proteinExistence type="predicted"/>
<dbReference type="InterPro" id="IPR016032">
    <property type="entry name" value="Sig_transdc_resp-reg_C-effctor"/>
</dbReference>
<evidence type="ECO:0000313" key="5">
    <source>
        <dbReference type="Proteomes" id="UP001149140"/>
    </source>
</evidence>
<dbReference type="EMBL" id="JAPDOD010000009">
    <property type="protein sequence ID" value="MDA0161109.1"/>
    <property type="molecule type" value="Genomic_DNA"/>
</dbReference>